<protein>
    <submittedName>
        <fullName evidence="1">Uncharacterized protein</fullName>
    </submittedName>
</protein>
<organism evidence="1 2">
    <name type="scientific">Bifidobacterium pseudolongum subsp. pseudolongum</name>
    <dbReference type="NCBI Taxonomy" id="31954"/>
    <lineage>
        <taxon>Bacteria</taxon>
        <taxon>Bacillati</taxon>
        <taxon>Actinomycetota</taxon>
        <taxon>Actinomycetes</taxon>
        <taxon>Bifidobacteriales</taxon>
        <taxon>Bifidobacteriaceae</taxon>
        <taxon>Bifidobacterium</taxon>
    </lineage>
</organism>
<dbReference type="Proteomes" id="UP000294221">
    <property type="component" value="Unassembled WGS sequence"/>
</dbReference>
<dbReference type="AlphaFoldDB" id="A0A4Q5ADB1"/>
<name>A0A4Q5ADB1_9BIFI</name>
<comment type="caution">
    <text evidence="1">The sequence shown here is derived from an EMBL/GenBank/DDBJ whole genome shotgun (WGS) entry which is preliminary data.</text>
</comment>
<reference evidence="1 2" key="1">
    <citation type="submission" date="2018-12" db="EMBL/GenBank/DDBJ databases">
        <title>Unveiling genomic diversity among members of the Bifidobacterium pseudolongum species, a widely distributed gut commensal of the animal kingdom.</title>
        <authorList>
            <person name="Lugli G.A."/>
            <person name="Duranti S."/>
            <person name="Albert K."/>
            <person name="Mancabelli L."/>
            <person name="Napoli S."/>
            <person name="Viappiani A."/>
            <person name="Anzalone R."/>
            <person name="Longhi G."/>
            <person name="Milani C."/>
            <person name="Turroni F."/>
            <person name="Alessandri G."/>
            <person name="Sela D.A."/>
            <person name="Van Sinderen D."/>
            <person name="Ventura M."/>
        </authorList>
    </citation>
    <scope>NUCLEOTIDE SEQUENCE [LARGE SCALE GENOMIC DNA]</scope>
    <source>
        <strain evidence="1 2">2054B</strain>
    </source>
</reference>
<proteinExistence type="predicted"/>
<accession>A0A4Q5ADB1</accession>
<dbReference type="RefSeq" id="WP_130012494.1">
    <property type="nucleotide sequence ID" value="NZ_RYUN01000002.1"/>
</dbReference>
<evidence type="ECO:0000313" key="2">
    <source>
        <dbReference type="Proteomes" id="UP000294221"/>
    </source>
</evidence>
<gene>
    <name evidence="1" type="ORF">PG2054B_0134</name>
</gene>
<dbReference type="EMBL" id="RYUN01000002">
    <property type="protein sequence ID" value="RYQ23747.1"/>
    <property type="molecule type" value="Genomic_DNA"/>
</dbReference>
<sequence length="92" mass="10657">MELVPEWAAMFFPQAEEQGVPLVAFTSSELRALICAVRRRHDWRDTAKMNVRALKELVRCADCEQEIVEETLCFYLAIMCDDVSYVVSLRRS</sequence>
<evidence type="ECO:0000313" key="1">
    <source>
        <dbReference type="EMBL" id="RYQ23747.1"/>
    </source>
</evidence>